<dbReference type="AlphaFoldDB" id="C8VZ27"/>
<keyword evidence="3 9" id="KW-0690">Ribosome biogenesis</keyword>
<dbReference type="GO" id="GO:0043022">
    <property type="term" value="F:ribosome binding"/>
    <property type="evidence" value="ECO:0007669"/>
    <property type="project" value="TreeGrafter"/>
</dbReference>
<evidence type="ECO:0000313" key="13">
    <source>
        <dbReference type="EMBL" id="ACV62937.1"/>
    </source>
</evidence>
<dbReference type="InterPro" id="IPR005225">
    <property type="entry name" value="Small_GTP-bd"/>
</dbReference>
<dbReference type="Pfam" id="PF01926">
    <property type="entry name" value="MMR_HSR1"/>
    <property type="match status" value="2"/>
</dbReference>
<dbReference type="EMBL" id="CP001720">
    <property type="protein sequence ID" value="ACV62937.1"/>
    <property type="molecule type" value="Genomic_DNA"/>
</dbReference>
<evidence type="ECO:0000259" key="12">
    <source>
        <dbReference type="PROSITE" id="PS51712"/>
    </source>
</evidence>
<evidence type="ECO:0000256" key="7">
    <source>
        <dbReference type="ARBA" id="ARBA00032345"/>
    </source>
</evidence>
<evidence type="ECO:0000256" key="1">
    <source>
        <dbReference type="ARBA" id="ARBA00008279"/>
    </source>
</evidence>
<dbReference type="PIRSF" id="PIRSF006485">
    <property type="entry name" value="GTP-binding_EngA"/>
    <property type="match status" value="1"/>
</dbReference>
<evidence type="ECO:0000313" key="14">
    <source>
        <dbReference type="Proteomes" id="UP000002217"/>
    </source>
</evidence>
<dbReference type="Gene3D" id="3.30.300.20">
    <property type="match status" value="1"/>
</dbReference>
<dbReference type="PROSITE" id="PS51712">
    <property type="entry name" value="G_ENGA"/>
    <property type="match status" value="2"/>
</dbReference>
<dbReference type="GO" id="GO:0042254">
    <property type="term" value="P:ribosome biogenesis"/>
    <property type="evidence" value="ECO:0007669"/>
    <property type="project" value="UniProtKB-KW"/>
</dbReference>
<dbReference type="HOGENOM" id="CLU_016077_6_2_9"/>
<dbReference type="STRING" id="485916.Dtox_2108"/>
<dbReference type="HAMAP" id="MF_00195">
    <property type="entry name" value="GTPase_Der"/>
    <property type="match status" value="1"/>
</dbReference>
<dbReference type="OrthoDB" id="9805918at2"/>
<name>C8VZ27_DESAS</name>
<evidence type="ECO:0000256" key="2">
    <source>
        <dbReference type="ARBA" id="ARBA00020953"/>
    </source>
</evidence>
<dbReference type="GO" id="GO:0005525">
    <property type="term" value="F:GTP binding"/>
    <property type="evidence" value="ECO:0007669"/>
    <property type="project" value="UniProtKB-UniRule"/>
</dbReference>
<dbReference type="InterPro" id="IPR016484">
    <property type="entry name" value="GTPase_Der"/>
</dbReference>
<dbReference type="CDD" id="cd01895">
    <property type="entry name" value="EngA2"/>
    <property type="match status" value="1"/>
</dbReference>
<protein>
    <recommendedName>
        <fullName evidence="2 9">GTPase Der</fullName>
    </recommendedName>
    <alternativeName>
        <fullName evidence="7 9">GTP-binding protein EngA</fullName>
    </alternativeName>
</protein>
<reference evidence="13 14" key="1">
    <citation type="journal article" date="2009" name="Stand. Genomic Sci.">
        <title>Complete genome sequence of Desulfotomaculum acetoxidans type strain (5575).</title>
        <authorList>
            <person name="Spring S."/>
            <person name="Lapidus A."/>
            <person name="Schroder M."/>
            <person name="Gleim D."/>
            <person name="Sims D."/>
            <person name="Meincke L."/>
            <person name="Glavina Del Rio T."/>
            <person name="Tice H."/>
            <person name="Copeland A."/>
            <person name="Cheng J.F."/>
            <person name="Lucas S."/>
            <person name="Chen F."/>
            <person name="Nolan M."/>
            <person name="Bruce D."/>
            <person name="Goodwin L."/>
            <person name="Pitluck S."/>
            <person name="Ivanova N."/>
            <person name="Mavromatis K."/>
            <person name="Mikhailova N."/>
            <person name="Pati A."/>
            <person name="Chen A."/>
            <person name="Palaniappan K."/>
            <person name="Land M."/>
            <person name="Hauser L."/>
            <person name="Chang Y.J."/>
            <person name="Jeffries C.D."/>
            <person name="Chain P."/>
            <person name="Saunders E."/>
            <person name="Brettin T."/>
            <person name="Detter J.C."/>
            <person name="Goker M."/>
            <person name="Bristow J."/>
            <person name="Eisen J.A."/>
            <person name="Markowitz V."/>
            <person name="Hugenholtz P."/>
            <person name="Kyrpides N.C."/>
            <person name="Klenk H.P."/>
            <person name="Han C."/>
        </authorList>
    </citation>
    <scope>NUCLEOTIDE SEQUENCE [LARGE SCALE GENOMIC DNA]</scope>
    <source>
        <strain evidence="14">ATCC 49208 / DSM 771 / VKM B-1644</strain>
    </source>
</reference>
<evidence type="ECO:0000256" key="10">
    <source>
        <dbReference type="PROSITE-ProRule" id="PRU01049"/>
    </source>
</evidence>
<dbReference type="InterPro" id="IPR015946">
    <property type="entry name" value="KH_dom-like_a/b"/>
</dbReference>
<keyword evidence="4 11" id="KW-0677">Repeat</keyword>
<comment type="similarity">
    <text evidence="1 9 10 11">Belongs to the TRAFAC class TrmE-Era-EngA-EngB-Septin-like GTPase superfamily. EngA (Der) GTPase family.</text>
</comment>
<proteinExistence type="inferred from homology"/>
<dbReference type="RefSeq" id="WP_015757641.1">
    <property type="nucleotide sequence ID" value="NC_013216.1"/>
</dbReference>
<feature type="binding site" evidence="9">
    <location>
        <begin position="120"/>
        <end position="123"/>
    </location>
    <ligand>
        <name>GTP</name>
        <dbReference type="ChEBI" id="CHEBI:37565"/>
        <label>1</label>
    </ligand>
</feature>
<dbReference type="InterPro" id="IPR006073">
    <property type="entry name" value="GTP-bd"/>
</dbReference>
<feature type="domain" description="EngA-type G" evidence="12">
    <location>
        <begin position="4"/>
        <end position="170"/>
    </location>
</feature>
<evidence type="ECO:0000256" key="3">
    <source>
        <dbReference type="ARBA" id="ARBA00022517"/>
    </source>
</evidence>
<dbReference type="PANTHER" id="PTHR43834">
    <property type="entry name" value="GTPASE DER"/>
    <property type="match status" value="1"/>
</dbReference>
<evidence type="ECO:0000256" key="9">
    <source>
        <dbReference type="HAMAP-Rule" id="MF_00195"/>
    </source>
</evidence>
<keyword evidence="14" id="KW-1185">Reference proteome</keyword>
<dbReference type="InterPro" id="IPR032859">
    <property type="entry name" value="KH_dom-like"/>
</dbReference>
<evidence type="ECO:0000256" key="5">
    <source>
        <dbReference type="ARBA" id="ARBA00022741"/>
    </source>
</evidence>
<comment type="function">
    <text evidence="8 9 11">GTPase that plays an essential role in the late steps of ribosome biogenesis.</text>
</comment>
<evidence type="ECO:0000256" key="8">
    <source>
        <dbReference type="ARBA" id="ARBA00053470"/>
    </source>
</evidence>
<dbReference type="PANTHER" id="PTHR43834:SF6">
    <property type="entry name" value="GTPASE DER"/>
    <property type="match status" value="1"/>
</dbReference>
<feature type="binding site" evidence="9">
    <location>
        <begin position="57"/>
        <end position="61"/>
    </location>
    <ligand>
        <name>GTP</name>
        <dbReference type="ChEBI" id="CHEBI:37565"/>
        <label>1</label>
    </ligand>
</feature>
<dbReference type="KEGG" id="dae:Dtox_2108"/>
<gene>
    <name evidence="9" type="primary">der</name>
    <name evidence="13" type="ordered locus">Dtox_2108</name>
</gene>
<feature type="binding site" evidence="9">
    <location>
        <begin position="232"/>
        <end position="236"/>
    </location>
    <ligand>
        <name>GTP</name>
        <dbReference type="ChEBI" id="CHEBI:37565"/>
        <label>2</label>
    </ligand>
</feature>
<evidence type="ECO:0000256" key="4">
    <source>
        <dbReference type="ARBA" id="ARBA00022737"/>
    </source>
</evidence>
<dbReference type="InterPro" id="IPR031166">
    <property type="entry name" value="G_ENGA"/>
</dbReference>
<comment type="subunit">
    <text evidence="9">Associates with the 50S ribosomal subunit.</text>
</comment>
<dbReference type="FunFam" id="3.40.50.300:FF:000057">
    <property type="entry name" value="GTPase Der"/>
    <property type="match status" value="1"/>
</dbReference>
<feature type="domain" description="EngA-type G" evidence="12">
    <location>
        <begin position="179"/>
        <end position="354"/>
    </location>
</feature>
<feature type="binding site" evidence="9">
    <location>
        <begin position="10"/>
        <end position="17"/>
    </location>
    <ligand>
        <name>GTP</name>
        <dbReference type="ChEBI" id="CHEBI:37565"/>
        <label>1</label>
    </ligand>
</feature>
<dbReference type="SUPFAM" id="SSF52540">
    <property type="entry name" value="P-loop containing nucleoside triphosphate hydrolases"/>
    <property type="match status" value="2"/>
</dbReference>
<dbReference type="FunFam" id="3.30.300.20:FF:000004">
    <property type="entry name" value="GTPase Der"/>
    <property type="match status" value="1"/>
</dbReference>
<organism evidence="13 14">
    <name type="scientific">Desulfofarcimen acetoxidans (strain ATCC 49208 / DSM 771 / KCTC 5769 / VKM B-1644 / 5575)</name>
    <name type="common">Desulfotomaculum acetoxidans</name>
    <dbReference type="NCBI Taxonomy" id="485916"/>
    <lineage>
        <taxon>Bacteria</taxon>
        <taxon>Bacillati</taxon>
        <taxon>Bacillota</taxon>
        <taxon>Clostridia</taxon>
        <taxon>Eubacteriales</taxon>
        <taxon>Peptococcaceae</taxon>
        <taxon>Desulfofarcimen</taxon>
    </lineage>
</organism>
<dbReference type="InterPro" id="IPR027417">
    <property type="entry name" value="P-loop_NTPase"/>
</dbReference>
<feature type="binding site" evidence="9">
    <location>
        <begin position="297"/>
        <end position="300"/>
    </location>
    <ligand>
        <name>GTP</name>
        <dbReference type="ChEBI" id="CHEBI:37565"/>
        <label>2</label>
    </ligand>
</feature>
<dbReference type="PRINTS" id="PR00326">
    <property type="entry name" value="GTP1OBG"/>
</dbReference>
<accession>C8VZ27</accession>
<keyword evidence="5 9" id="KW-0547">Nucleotide-binding</keyword>
<dbReference type="FunFam" id="3.40.50.300:FF:000040">
    <property type="entry name" value="GTPase Der"/>
    <property type="match status" value="1"/>
</dbReference>
<evidence type="ECO:0000256" key="6">
    <source>
        <dbReference type="ARBA" id="ARBA00023134"/>
    </source>
</evidence>
<evidence type="ECO:0000256" key="11">
    <source>
        <dbReference type="RuleBase" id="RU004481"/>
    </source>
</evidence>
<dbReference type="NCBIfam" id="TIGR03594">
    <property type="entry name" value="GTPase_EngA"/>
    <property type="match status" value="1"/>
</dbReference>
<dbReference type="NCBIfam" id="TIGR00231">
    <property type="entry name" value="small_GTP"/>
    <property type="match status" value="2"/>
</dbReference>
<feature type="binding site" evidence="9">
    <location>
        <begin position="185"/>
        <end position="192"/>
    </location>
    <ligand>
        <name>GTP</name>
        <dbReference type="ChEBI" id="CHEBI:37565"/>
        <label>2</label>
    </ligand>
</feature>
<dbReference type="Pfam" id="PF14714">
    <property type="entry name" value="KH_dom-like"/>
    <property type="match status" value="1"/>
</dbReference>
<sequence length="443" mass="49791">MSKPIVAIVGRPNVGKSTLFNRIVGARVAIVEGQPGITRDRLYQEAEWSGRSFMLVDTGGIDFQENDEIVSNVRHQARLAIEEADLVLFVVDARSGLLGSDEEVANILRRTDTPVLLVANKVENFSLEDNPQFLEFYSLGLGEPIPVSAAEGKNTGDLLDQVITLLPLEIKDDYDPDVIKIAVIGRPNVGKSSLVNSILGQERVIVSNVPGTTRDAIDTPFERDDKHYVLIDTAGIRRKSRIYISTEKYSVLRSLKAIDRSDVALIVLDAEEGVTDQDKRIAGYAHEKGKASIIIINKWDLIEKDDHTMSIFTRKIREEMGFITYAPVLFISALTRQRVHRVLELVDYVSEQHSLRIATANLNTLIREALLHNAPPAPKGKRLKIYYATQKSVKPPTYILFVNDPELMHFSYLRYLENQLRLAYGLEGTPIIFKLRRRSDEEG</sequence>
<dbReference type="CDD" id="cd01894">
    <property type="entry name" value="EngA1"/>
    <property type="match status" value="1"/>
</dbReference>
<keyword evidence="6 9" id="KW-0342">GTP-binding</keyword>
<dbReference type="eggNOG" id="COG1160">
    <property type="taxonomic scope" value="Bacteria"/>
</dbReference>
<dbReference type="Gene3D" id="3.40.50.300">
    <property type="entry name" value="P-loop containing nucleotide triphosphate hydrolases"/>
    <property type="match status" value="2"/>
</dbReference>
<dbReference type="Proteomes" id="UP000002217">
    <property type="component" value="Chromosome"/>
</dbReference>